<feature type="compositionally biased region" description="Basic residues" evidence="1">
    <location>
        <begin position="149"/>
        <end position="163"/>
    </location>
</feature>
<name>A0A6J4T225_9ACTN</name>
<accession>A0A6J4T225</accession>
<dbReference type="EMBL" id="CADCVU010000167">
    <property type="protein sequence ID" value="CAA9511642.1"/>
    <property type="molecule type" value="Genomic_DNA"/>
</dbReference>
<reference evidence="2" key="1">
    <citation type="submission" date="2020-02" db="EMBL/GenBank/DDBJ databases">
        <authorList>
            <person name="Meier V. D."/>
        </authorList>
    </citation>
    <scope>NUCLEOTIDE SEQUENCE</scope>
    <source>
        <strain evidence="2">AVDCRST_MAG45</strain>
    </source>
</reference>
<feature type="non-terminal residue" evidence="2">
    <location>
        <position position="1"/>
    </location>
</feature>
<organism evidence="2">
    <name type="scientific">uncultured Solirubrobacterales bacterium</name>
    <dbReference type="NCBI Taxonomy" id="768556"/>
    <lineage>
        <taxon>Bacteria</taxon>
        <taxon>Bacillati</taxon>
        <taxon>Actinomycetota</taxon>
        <taxon>Thermoleophilia</taxon>
        <taxon>Solirubrobacterales</taxon>
        <taxon>environmental samples</taxon>
    </lineage>
</organism>
<evidence type="ECO:0000313" key="2">
    <source>
        <dbReference type="EMBL" id="CAA9511642.1"/>
    </source>
</evidence>
<dbReference type="EC" id="2.4.1.54" evidence="2"/>
<feature type="compositionally biased region" description="Basic residues" evidence="1">
    <location>
        <begin position="73"/>
        <end position="90"/>
    </location>
</feature>
<gene>
    <name evidence="2" type="ORF">AVDCRST_MAG45-1947</name>
</gene>
<feature type="compositionally biased region" description="Basic residues" evidence="1">
    <location>
        <begin position="170"/>
        <end position="184"/>
    </location>
</feature>
<keyword evidence="2" id="KW-0808">Transferase</keyword>
<evidence type="ECO:0000256" key="1">
    <source>
        <dbReference type="SAM" id="MobiDB-lite"/>
    </source>
</evidence>
<proteinExistence type="predicted"/>
<keyword evidence="2" id="KW-0328">Glycosyltransferase</keyword>
<feature type="non-terminal residue" evidence="2">
    <location>
        <position position="247"/>
    </location>
</feature>
<feature type="compositionally biased region" description="Basic residues" evidence="1">
    <location>
        <begin position="43"/>
        <end position="65"/>
    </location>
</feature>
<feature type="region of interest" description="Disordered" evidence="1">
    <location>
        <begin position="149"/>
        <end position="247"/>
    </location>
</feature>
<sequence>AVDLAHPADLQRGRQPRALRARSAPPARHRHRRRAPAPDRRRLVPGRHGRDRRSARRRARGRRGHAPPGQGRARARLPRRLRPRARRRRGARDGDRLRLLPRSGRHPAPGPGDRRSRPGARLALHARRWGGELGQRAAAAQPRRLVVRAHRARRADPRPHRRLQVLPPRGPRRPRARERARRRLRLPDRAHLPRARGGLPGPRGADRLPRAPRGGVEDDHADRLGSGLEGSGAAAARALRGGRARLL</sequence>
<protein>
    <submittedName>
        <fullName evidence="2">Undecaprenyl-phosphate mannosyltransferase</fullName>
        <ecNumber evidence="2">2.4.1.54</ecNumber>
    </submittedName>
</protein>
<dbReference type="AlphaFoldDB" id="A0A6J4T225"/>
<feature type="compositionally biased region" description="Basic and acidic residues" evidence="1">
    <location>
        <begin position="204"/>
        <end position="223"/>
    </location>
</feature>
<feature type="region of interest" description="Disordered" evidence="1">
    <location>
        <begin position="1"/>
        <end position="119"/>
    </location>
</feature>
<dbReference type="GO" id="GO:0047267">
    <property type="term" value="F:undecaprenyl-phosphate mannosyltransferase activity"/>
    <property type="evidence" value="ECO:0007669"/>
    <property type="project" value="UniProtKB-EC"/>
</dbReference>